<dbReference type="Gene3D" id="3.40.1390.20">
    <property type="entry name" value="HprK N-terminal domain-like"/>
    <property type="match status" value="1"/>
</dbReference>
<dbReference type="SUPFAM" id="SSF54631">
    <property type="entry name" value="CBS-domain pair"/>
    <property type="match status" value="1"/>
</dbReference>
<accession>A0A0R3K298</accession>
<dbReference type="PANTHER" id="PTHR43080:SF2">
    <property type="entry name" value="CBS DOMAIN-CONTAINING PROTEIN"/>
    <property type="match status" value="1"/>
</dbReference>
<feature type="domain" description="CBS" evidence="3">
    <location>
        <begin position="194"/>
        <end position="250"/>
    </location>
</feature>
<dbReference type="RefSeq" id="WP_057977541.1">
    <property type="nucleotide sequence ID" value="NZ_LKHP01000004.1"/>
</dbReference>
<dbReference type="PROSITE" id="PS51371">
    <property type="entry name" value="CBS"/>
    <property type="match status" value="2"/>
</dbReference>
<dbReference type="InterPro" id="IPR000644">
    <property type="entry name" value="CBS_dom"/>
</dbReference>
<feature type="domain" description="CBS" evidence="3">
    <location>
        <begin position="254"/>
        <end position="311"/>
    </location>
</feature>
<dbReference type="SUPFAM" id="SSF54637">
    <property type="entry name" value="Thioesterase/thiol ester dehydrase-isomerase"/>
    <property type="match status" value="1"/>
</dbReference>
<keyword evidence="5" id="KW-1185">Reference proteome</keyword>
<evidence type="ECO:0000313" key="5">
    <source>
        <dbReference type="Proteomes" id="UP000052015"/>
    </source>
</evidence>
<keyword evidence="4" id="KW-0378">Hydrolase</keyword>
<dbReference type="InterPro" id="IPR036388">
    <property type="entry name" value="WH-like_DNA-bd_sf"/>
</dbReference>
<name>A0A0R3K298_CALMK</name>
<dbReference type="Gene3D" id="3.10.580.10">
    <property type="entry name" value="CBS-domain"/>
    <property type="match status" value="1"/>
</dbReference>
<dbReference type="InterPro" id="IPR036390">
    <property type="entry name" value="WH_DNA-bd_sf"/>
</dbReference>
<gene>
    <name evidence="4" type="ORF">ABG79_00891</name>
</gene>
<dbReference type="SUPFAM" id="SSF46785">
    <property type="entry name" value="Winged helix' DNA-binding domain"/>
    <property type="match status" value="1"/>
</dbReference>
<dbReference type="InterPro" id="IPR029069">
    <property type="entry name" value="HotDog_dom_sf"/>
</dbReference>
<proteinExistence type="predicted"/>
<keyword evidence="1 2" id="KW-0129">CBS domain</keyword>
<dbReference type="InterPro" id="IPR051257">
    <property type="entry name" value="Diverse_CBS-Domain"/>
</dbReference>
<dbReference type="Pfam" id="PF00571">
    <property type="entry name" value="CBS"/>
    <property type="match status" value="2"/>
</dbReference>
<dbReference type="InterPro" id="IPR028979">
    <property type="entry name" value="Ser_kin/Pase_Hpr-like_N_sf"/>
</dbReference>
<dbReference type="PANTHER" id="PTHR43080">
    <property type="entry name" value="CBS DOMAIN-CONTAINING PROTEIN CBSX3, MITOCHONDRIAL"/>
    <property type="match status" value="1"/>
</dbReference>
<dbReference type="SMART" id="SM00116">
    <property type="entry name" value="CBS"/>
    <property type="match status" value="2"/>
</dbReference>
<dbReference type="EMBL" id="LKHP01000004">
    <property type="protein sequence ID" value="KRQ87093.1"/>
    <property type="molecule type" value="Genomic_DNA"/>
</dbReference>
<dbReference type="GO" id="GO:0004427">
    <property type="term" value="F:inorganic diphosphate phosphatase activity"/>
    <property type="evidence" value="ECO:0007669"/>
    <property type="project" value="UniProtKB-EC"/>
</dbReference>
<dbReference type="Pfam" id="PF07085">
    <property type="entry name" value="DRTGG"/>
    <property type="match status" value="1"/>
</dbReference>
<dbReference type="EC" id="3.6.1.1" evidence="4"/>
<evidence type="ECO:0000256" key="1">
    <source>
        <dbReference type="ARBA" id="ARBA00023122"/>
    </source>
</evidence>
<reference evidence="4 5" key="1">
    <citation type="submission" date="2015-09" db="EMBL/GenBank/DDBJ databases">
        <title>Draft genome sequence of a Caloramator mitchellensis, a moderate thermophile from the Great Artesian Basin of Australia.</title>
        <authorList>
            <person name="Patel B.K."/>
        </authorList>
    </citation>
    <scope>NUCLEOTIDE SEQUENCE [LARGE SCALE GENOMIC DNA]</scope>
    <source>
        <strain evidence="4 5">VF08</strain>
    </source>
</reference>
<sequence>MSKHDEIIKHISNLKIGTKISVRTIANELNVSEGTAYRAIKDAENLGLVSAVPRIGTVRIEKTTKRNIEKLTYAEVVNIVEGQILGGKEGLYKTLNKFIIGAMTLDAMERYITPGNLLIVGNREEAQKLALDNECAVLITGGFGCSDEIRQYANEKQLPIISCDYDTFTTASMINKALAENLIKKDIILVEDIMKGEIISVNLNSKIKDVKEIMRESGIEVIPILNDEEKIVGLATEREINNYHNENEVVSKIMNKNVVFVTPKTSVAYAAHITIWEGIKNIPVVDGKKLVGLISRQDIIAALQQASGQPQFGETIDDMIIKNFDCEEIDGGFKYYGKISPEMLSPIGTASWNTLSMIMSTLGSLALKHNNNINVSVDSFSVYFIKPVQLDSKIQILVKCIDSSKNYAKVEIEMISESDKEVVGKALLSAKIFRK</sequence>
<dbReference type="InterPro" id="IPR010766">
    <property type="entry name" value="DRTGG"/>
</dbReference>
<dbReference type="STRING" id="908809.ABG79_00891"/>
<dbReference type="Gene3D" id="3.10.129.10">
    <property type="entry name" value="Hotdog Thioesterase"/>
    <property type="match status" value="1"/>
</dbReference>
<dbReference type="OrthoDB" id="1790451at2"/>
<dbReference type="Proteomes" id="UP000052015">
    <property type="component" value="Unassembled WGS sequence"/>
</dbReference>
<dbReference type="SUPFAM" id="SSF75138">
    <property type="entry name" value="HprK N-terminal domain-like"/>
    <property type="match status" value="1"/>
</dbReference>
<comment type="caution">
    <text evidence="4">The sequence shown here is derived from an EMBL/GenBank/DDBJ whole genome shotgun (WGS) entry which is preliminary data.</text>
</comment>
<dbReference type="PATRIC" id="fig|908809.3.peg.901"/>
<evidence type="ECO:0000256" key="2">
    <source>
        <dbReference type="PROSITE-ProRule" id="PRU00703"/>
    </source>
</evidence>
<dbReference type="AlphaFoldDB" id="A0A0R3K298"/>
<dbReference type="InterPro" id="IPR046342">
    <property type="entry name" value="CBS_dom_sf"/>
</dbReference>
<evidence type="ECO:0000259" key="3">
    <source>
        <dbReference type="PROSITE" id="PS51371"/>
    </source>
</evidence>
<dbReference type="CDD" id="cd03440">
    <property type="entry name" value="hot_dog"/>
    <property type="match status" value="1"/>
</dbReference>
<dbReference type="Gene3D" id="1.10.10.10">
    <property type="entry name" value="Winged helix-like DNA-binding domain superfamily/Winged helix DNA-binding domain"/>
    <property type="match status" value="1"/>
</dbReference>
<evidence type="ECO:0000313" key="4">
    <source>
        <dbReference type="EMBL" id="KRQ87093.1"/>
    </source>
</evidence>
<organism evidence="4 5">
    <name type="scientific">Caloramator mitchellensis</name>
    <dbReference type="NCBI Taxonomy" id="908809"/>
    <lineage>
        <taxon>Bacteria</taxon>
        <taxon>Bacillati</taxon>
        <taxon>Bacillota</taxon>
        <taxon>Clostridia</taxon>
        <taxon>Eubacteriales</taxon>
        <taxon>Clostridiaceae</taxon>
        <taxon>Caloramator</taxon>
    </lineage>
</organism>
<protein>
    <submittedName>
        <fullName evidence="4">Cobalt-dependent inorganic pyrophosphatase</fullName>
        <ecNumber evidence="4">3.6.1.1</ecNumber>
    </submittedName>
</protein>